<reference evidence="5 6" key="1">
    <citation type="submission" date="2023-07" db="EMBL/GenBank/DDBJ databases">
        <title>Sequencing the genomes of 1000 actinobacteria strains.</title>
        <authorList>
            <person name="Klenk H.-P."/>
        </authorList>
    </citation>
    <scope>NUCLEOTIDE SEQUENCE [LARGE SCALE GENOMIC DNA]</scope>
    <source>
        <strain evidence="5 6">DSM 44388</strain>
    </source>
</reference>
<dbReference type="SUPFAM" id="SSF53756">
    <property type="entry name" value="UDP-Glycosyltransferase/glycogen phosphorylase"/>
    <property type="match status" value="1"/>
</dbReference>
<name>A0ABT9NX46_9ACTN</name>
<dbReference type="PANTHER" id="PTHR45947:SF3">
    <property type="entry name" value="SULFOQUINOVOSYL TRANSFERASE SQD2"/>
    <property type="match status" value="1"/>
</dbReference>
<comment type="caution">
    <text evidence="5">The sequence shown here is derived from an EMBL/GenBank/DDBJ whole genome shotgun (WGS) entry which is preliminary data.</text>
</comment>
<dbReference type="PANTHER" id="PTHR45947">
    <property type="entry name" value="SULFOQUINOVOSYL TRANSFERASE SQD2"/>
    <property type="match status" value="1"/>
</dbReference>
<keyword evidence="1" id="KW-0328">Glycosyltransferase</keyword>
<evidence type="ECO:0000259" key="3">
    <source>
        <dbReference type="Pfam" id="PF00534"/>
    </source>
</evidence>
<organism evidence="5 6">
    <name type="scientific">Kineosporia succinea</name>
    <dbReference type="NCBI Taxonomy" id="84632"/>
    <lineage>
        <taxon>Bacteria</taxon>
        <taxon>Bacillati</taxon>
        <taxon>Actinomycetota</taxon>
        <taxon>Actinomycetes</taxon>
        <taxon>Kineosporiales</taxon>
        <taxon>Kineosporiaceae</taxon>
        <taxon>Kineosporia</taxon>
    </lineage>
</organism>
<keyword evidence="2" id="KW-0808">Transferase</keyword>
<dbReference type="Proteomes" id="UP001235712">
    <property type="component" value="Unassembled WGS sequence"/>
</dbReference>
<keyword evidence="6" id="KW-1185">Reference proteome</keyword>
<evidence type="ECO:0000259" key="4">
    <source>
        <dbReference type="Pfam" id="PF13579"/>
    </source>
</evidence>
<proteinExistence type="predicted"/>
<evidence type="ECO:0000256" key="2">
    <source>
        <dbReference type="ARBA" id="ARBA00022679"/>
    </source>
</evidence>
<dbReference type="Pfam" id="PF13579">
    <property type="entry name" value="Glyco_trans_4_4"/>
    <property type="match status" value="1"/>
</dbReference>
<feature type="domain" description="Glycosyl transferase family 1" evidence="3">
    <location>
        <begin position="207"/>
        <end position="361"/>
    </location>
</feature>
<evidence type="ECO:0000313" key="5">
    <source>
        <dbReference type="EMBL" id="MDP9824996.1"/>
    </source>
</evidence>
<dbReference type="Pfam" id="PF00534">
    <property type="entry name" value="Glycos_transf_1"/>
    <property type="match status" value="1"/>
</dbReference>
<gene>
    <name evidence="5" type="ORF">J2S57_000745</name>
</gene>
<feature type="domain" description="Glycosyltransferase subfamily 4-like N-terminal" evidence="4">
    <location>
        <begin position="21"/>
        <end position="188"/>
    </location>
</feature>
<dbReference type="InterPro" id="IPR001296">
    <property type="entry name" value="Glyco_trans_1"/>
</dbReference>
<dbReference type="EMBL" id="JAUSQZ010000001">
    <property type="protein sequence ID" value="MDP9824996.1"/>
    <property type="molecule type" value="Genomic_DNA"/>
</dbReference>
<dbReference type="InterPro" id="IPR050194">
    <property type="entry name" value="Glycosyltransferase_grp1"/>
</dbReference>
<sequence length="393" mass="42552">MGSLEMVRVLQVSATLSSLDGGPAEAALNLNRALRAHGVDATIVSTDQHSAGQLPDERRRYITASGVAAELYRAHWPFGVKASIRMALALSRHVRASDVVHIHGFYLWHAVLAATYAQFHRVPYLIQPHGVFEPYQEQQSTRIKSLFMRLGGRRALRLASAIAFDTETERRVAVLPRCARAVRRVIIAPAPRGQRPKARDIGGVSPGPHILFLARIAPKKRVDLVIAAMPEILRQFPGARLTIAGDDAEHLAESALQQSPAQARAAITCCGFVEGVAKDELIDSADVYVLPSENENFGISVTEALAAGLPVVISKNIALWQQVREHEAGIVIDQLDAADVAQAVCTLFSDAQRLHTAGNAALDLGRILFSADATREQAMNAYETALGMTPALH</sequence>
<evidence type="ECO:0000313" key="6">
    <source>
        <dbReference type="Proteomes" id="UP001235712"/>
    </source>
</evidence>
<dbReference type="Gene3D" id="3.40.50.2000">
    <property type="entry name" value="Glycogen Phosphorylase B"/>
    <property type="match status" value="2"/>
</dbReference>
<protein>
    <submittedName>
        <fullName evidence="5">Glycosyltransferase involved in cell wall biosynthesis</fullName>
    </submittedName>
</protein>
<accession>A0ABT9NX46</accession>
<dbReference type="InterPro" id="IPR028098">
    <property type="entry name" value="Glyco_trans_4-like_N"/>
</dbReference>
<evidence type="ECO:0000256" key="1">
    <source>
        <dbReference type="ARBA" id="ARBA00022676"/>
    </source>
</evidence>